<dbReference type="PANTHER" id="PTHR43038:SF3">
    <property type="entry name" value="ABC TRANSPORTER G FAMILY MEMBER 20 ISOFORM X1"/>
    <property type="match status" value="1"/>
</dbReference>
<evidence type="ECO:0000313" key="4">
    <source>
        <dbReference type="EMBL" id="TWT19021.1"/>
    </source>
</evidence>
<feature type="domain" description="ABC transporter" evidence="3">
    <location>
        <begin position="2"/>
        <end position="209"/>
    </location>
</feature>
<dbReference type="InterPro" id="IPR027417">
    <property type="entry name" value="P-loop_NTPase"/>
</dbReference>
<dbReference type="SUPFAM" id="SSF52540">
    <property type="entry name" value="P-loop containing nucleoside triphosphate hydrolases"/>
    <property type="match status" value="2"/>
</dbReference>
<keyword evidence="1" id="KW-0547">Nucleotide-binding</keyword>
<dbReference type="RefSeq" id="WP_146325530.1">
    <property type="nucleotide sequence ID" value="NZ_BAABLR010000013.1"/>
</dbReference>
<dbReference type="PROSITE" id="PS50893">
    <property type="entry name" value="ABC_TRANSPORTER_2"/>
    <property type="match status" value="2"/>
</dbReference>
<evidence type="ECO:0000313" key="5">
    <source>
        <dbReference type="Proteomes" id="UP000320791"/>
    </source>
</evidence>
<name>A0A5C5TXU1_9CORY</name>
<gene>
    <name evidence="4" type="ORF">FRX94_11720</name>
</gene>
<dbReference type="GO" id="GO:0005524">
    <property type="term" value="F:ATP binding"/>
    <property type="evidence" value="ECO:0007669"/>
    <property type="project" value="UniProtKB-KW"/>
</dbReference>
<dbReference type="OrthoDB" id="9804819at2"/>
<evidence type="ECO:0000256" key="2">
    <source>
        <dbReference type="ARBA" id="ARBA00022840"/>
    </source>
</evidence>
<comment type="caution">
    <text evidence="4">The sequence shown here is derived from an EMBL/GenBank/DDBJ whole genome shotgun (WGS) entry which is preliminary data.</text>
</comment>
<evidence type="ECO:0000256" key="1">
    <source>
        <dbReference type="ARBA" id="ARBA00022741"/>
    </source>
</evidence>
<sequence>MITLRHFTLRHGLRDFSGSFAPGTVSALIGGDGAGKTSLLRYLAGHSGLSAREVCYQPSSSGVWQNLAVRENLQFVADTYHLRIDAAHQRIEELLRAADLLDAQRVIGGRLSGGMRQKLGVCMAMLPQPKLLLLDEPTTGVDPHSREIMWRLIKRAAREGSTVIVATTYLDEAAESDQVFLLDKGELLAAGTPAEICAAAPGTLWQQPIDVDTVLSMDTNRVWRRGTTMYRWSPEEHAPAPAGMQPAEFDLDLTTVAMLLRNTPEAHTRVAKHAGFPAGEQLIQVAEASKRFGNFTALHRVSIEVRSGEIVGLIGSNGAGKSTLIRLILGLDRCSGGSVTLFGQPPSLHTRARLGYVPQSLGLYPTLSAQENLDFTTATFRAPKAISQYNGTRLPVHNMPLGTQRNLAVECALSHEPQLLILDEPTSGMDALSRAMLWKTLRHAAARGVGVLITTHYQQEALQCDRLIELEGGRRIQ</sequence>
<accession>A0A5C5TXU1</accession>
<dbReference type="InterPro" id="IPR003439">
    <property type="entry name" value="ABC_transporter-like_ATP-bd"/>
</dbReference>
<reference evidence="4 5" key="1">
    <citation type="submission" date="2019-08" db="EMBL/GenBank/DDBJ databases">
        <authorList>
            <person name="Lei W."/>
        </authorList>
    </citation>
    <scope>NUCLEOTIDE SEQUENCE [LARGE SCALE GENOMIC DNA]</scope>
    <source>
        <strain evidence="4 5">CCUG 58627</strain>
    </source>
</reference>
<protein>
    <submittedName>
        <fullName evidence="4">ATP-binding cassette domain-containing protein</fullName>
    </submittedName>
</protein>
<dbReference type="Proteomes" id="UP000320791">
    <property type="component" value="Unassembled WGS sequence"/>
</dbReference>
<keyword evidence="5" id="KW-1185">Reference proteome</keyword>
<dbReference type="PANTHER" id="PTHR43038">
    <property type="entry name" value="ATP-BINDING CASSETTE, SUB-FAMILY H, MEMBER 1"/>
    <property type="match status" value="1"/>
</dbReference>
<dbReference type="InterPro" id="IPR017871">
    <property type="entry name" value="ABC_transporter-like_CS"/>
</dbReference>
<proteinExistence type="predicted"/>
<keyword evidence="2 4" id="KW-0067">ATP-binding</keyword>
<dbReference type="Pfam" id="PF00005">
    <property type="entry name" value="ABC_tran"/>
    <property type="match status" value="2"/>
</dbReference>
<dbReference type="CDD" id="cd03230">
    <property type="entry name" value="ABC_DR_subfamily_A"/>
    <property type="match status" value="1"/>
</dbReference>
<dbReference type="InterPro" id="IPR003593">
    <property type="entry name" value="AAA+_ATPase"/>
</dbReference>
<dbReference type="EMBL" id="VOHM01000034">
    <property type="protein sequence ID" value="TWT19021.1"/>
    <property type="molecule type" value="Genomic_DNA"/>
</dbReference>
<feature type="domain" description="ABC transporter" evidence="3">
    <location>
        <begin position="283"/>
        <end position="476"/>
    </location>
</feature>
<evidence type="ECO:0000259" key="3">
    <source>
        <dbReference type="PROSITE" id="PS50893"/>
    </source>
</evidence>
<dbReference type="AlphaFoldDB" id="A0A5C5TXU1"/>
<dbReference type="GO" id="GO:0016887">
    <property type="term" value="F:ATP hydrolysis activity"/>
    <property type="evidence" value="ECO:0007669"/>
    <property type="project" value="InterPro"/>
</dbReference>
<dbReference type="PROSITE" id="PS00211">
    <property type="entry name" value="ABC_TRANSPORTER_1"/>
    <property type="match status" value="1"/>
</dbReference>
<dbReference type="SMART" id="SM00382">
    <property type="entry name" value="AAA"/>
    <property type="match status" value="2"/>
</dbReference>
<organism evidence="4 5">
    <name type="scientific">Corynebacterium canis</name>
    <dbReference type="NCBI Taxonomy" id="679663"/>
    <lineage>
        <taxon>Bacteria</taxon>
        <taxon>Bacillati</taxon>
        <taxon>Actinomycetota</taxon>
        <taxon>Actinomycetes</taxon>
        <taxon>Mycobacteriales</taxon>
        <taxon>Corynebacteriaceae</taxon>
        <taxon>Corynebacterium</taxon>
    </lineage>
</organism>
<dbReference type="Gene3D" id="3.40.50.300">
    <property type="entry name" value="P-loop containing nucleotide triphosphate hydrolases"/>
    <property type="match status" value="2"/>
</dbReference>